<dbReference type="EMBL" id="UYJE01005058">
    <property type="protein sequence ID" value="VDI33622.1"/>
    <property type="molecule type" value="Genomic_DNA"/>
</dbReference>
<keyword evidence="2" id="KW-1185">Reference proteome</keyword>
<proteinExistence type="predicted"/>
<reference evidence="1" key="1">
    <citation type="submission" date="2018-11" db="EMBL/GenBank/DDBJ databases">
        <authorList>
            <person name="Alioto T."/>
            <person name="Alioto T."/>
        </authorList>
    </citation>
    <scope>NUCLEOTIDE SEQUENCE</scope>
</reference>
<comment type="caution">
    <text evidence="1">The sequence shown here is derived from an EMBL/GenBank/DDBJ whole genome shotgun (WGS) entry which is preliminary data.</text>
</comment>
<sequence>MIEAKNGNSLSETKFKGLINSISIRIGRTIPIIPNDEFYSLHKNHIKGTYPWITPKEIHIKLGNTTPTHKNGNSLSETKFKGLINSISIRIGRTIPIIPNDEFYSLHKNHIKGTYPWITPKEIHIKLGNTTPTHKNLDEAGKTTQLKC</sequence>
<organism evidence="1 2">
    <name type="scientific">Mytilus galloprovincialis</name>
    <name type="common">Mediterranean mussel</name>
    <dbReference type="NCBI Taxonomy" id="29158"/>
    <lineage>
        <taxon>Eukaryota</taxon>
        <taxon>Metazoa</taxon>
        <taxon>Spiralia</taxon>
        <taxon>Lophotrochozoa</taxon>
        <taxon>Mollusca</taxon>
        <taxon>Bivalvia</taxon>
        <taxon>Autobranchia</taxon>
        <taxon>Pteriomorphia</taxon>
        <taxon>Mytilida</taxon>
        <taxon>Mytiloidea</taxon>
        <taxon>Mytilidae</taxon>
        <taxon>Mytilinae</taxon>
        <taxon>Mytilus</taxon>
    </lineage>
</organism>
<gene>
    <name evidence="1" type="ORF">MGAL_10B088370</name>
</gene>
<evidence type="ECO:0000313" key="1">
    <source>
        <dbReference type="EMBL" id="VDI33622.1"/>
    </source>
</evidence>
<protein>
    <submittedName>
        <fullName evidence="1">Uncharacterized protein</fullName>
    </submittedName>
</protein>
<accession>A0A8B6EGJ8</accession>
<dbReference type="Proteomes" id="UP000596742">
    <property type="component" value="Unassembled WGS sequence"/>
</dbReference>
<dbReference type="AlphaFoldDB" id="A0A8B6EGJ8"/>
<evidence type="ECO:0000313" key="2">
    <source>
        <dbReference type="Proteomes" id="UP000596742"/>
    </source>
</evidence>
<name>A0A8B6EGJ8_MYTGA</name>